<gene>
    <name evidence="1" type="ORF">IHE45_17G101500</name>
</gene>
<name>A0ACB7UE70_DIOAL</name>
<comment type="caution">
    <text evidence="1">The sequence shown here is derived from an EMBL/GenBank/DDBJ whole genome shotgun (WGS) entry which is preliminary data.</text>
</comment>
<proteinExistence type="predicted"/>
<protein>
    <submittedName>
        <fullName evidence="1">Uncharacterized protein</fullName>
    </submittedName>
</protein>
<evidence type="ECO:0000313" key="1">
    <source>
        <dbReference type="EMBL" id="KAH7658622.1"/>
    </source>
</evidence>
<evidence type="ECO:0000313" key="2">
    <source>
        <dbReference type="Proteomes" id="UP000827976"/>
    </source>
</evidence>
<accession>A0ACB7UE70</accession>
<organism evidence="1 2">
    <name type="scientific">Dioscorea alata</name>
    <name type="common">Purple yam</name>
    <dbReference type="NCBI Taxonomy" id="55571"/>
    <lineage>
        <taxon>Eukaryota</taxon>
        <taxon>Viridiplantae</taxon>
        <taxon>Streptophyta</taxon>
        <taxon>Embryophyta</taxon>
        <taxon>Tracheophyta</taxon>
        <taxon>Spermatophyta</taxon>
        <taxon>Magnoliopsida</taxon>
        <taxon>Liliopsida</taxon>
        <taxon>Dioscoreales</taxon>
        <taxon>Dioscoreaceae</taxon>
        <taxon>Dioscorea</taxon>
    </lineage>
</organism>
<reference evidence="2" key="1">
    <citation type="journal article" date="2022" name="Nat. Commun.">
        <title>Chromosome evolution and the genetic basis of agronomically important traits in greater yam.</title>
        <authorList>
            <person name="Bredeson J.V."/>
            <person name="Lyons J.B."/>
            <person name="Oniyinde I.O."/>
            <person name="Okereke N.R."/>
            <person name="Kolade O."/>
            <person name="Nnabue I."/>
            <person name="Nwadili C.O."/>
            <person name="Hribova E."/>
            <person name="Parker M."/>
            <person name="Nwogha J."/>
            <person name="Shu S."/>
            <person name="Carlson J."/>
            <person name="Kariba R."/>
            <person name="Muthemba S."/>
            <person name="Knop K."/>
            <person name="Barton G.J."/>
            <person name="Sherwood A.V."/>
            <person name="Lopez-Montes A."/>
            <person name="Asiedu R."/>
            <person name="Jamnadass R."/>
            <person name="Muchugi A."/>
            <person name="Goodstein D."/>
            <person name="Egesi C.N."/>
            <person name="Featherston J."/>
            <person name="Asfaw A."/>
            <person name="Simpson G.G."/>
            <person name="Dolezel J."/>
            <person name="Hendre P.S."/>
            <person name="Van Deynze A."/>
            <person name="Kumar P.L."/>
            <person name="Obidiegwu J.E."/>
            <person name="Bhattacharjee R."/>
            <person name="Rokhsar D.S."/>
        </authorList>
    </citation>
    <scope>NUCLEOTIDE SEQUENCE [LARGE SCALE GENOMIC DNA]</scope>
    <source>
        <strain evidence="2">cv. TDa95/00328</strain>
    </source>
</reference>
<dbReference type="Proteomes" id="UP000827976">
    <property type="component" value="Chromosome 17"/>
</dbReference>
<dbReference type="EMBL" id="CM037027">
    <property type="protein sequence ID" value="KAH7658622.1"/>
    <property type="molecule type" value="Genomic_DNA"/>
</dbReference>
<sequence>MGAITTQVYKSLESYWRHRNYKRLEESPEKKKREVRLGDGRRSHRPRVKVARLAFRIHVRVLSPVRLLTKLRDAYVSSMMSFAGEKKRLPRSVTKKESSGGELGQAIPKALKKGSVRGDFERKMMIHIYNSLVAPRELDKSCVSVVRAVN</sequence>
<keyword evidence="2" id="KW-1185">Reference proteome</keyword>